<dbReference type="EMBL" id="MLJW01000199">
    <property type="protein sequence ID" value="OIQ93812.1"/>
    <property type="molecule type" value="Genomic_DNA"/>
</dbReference>
<dbReference type="AlphaFoldDB" id="A0A1J5RP03"/>
<reference evidence="1" key="1">
    <citation type="submission" date="2016-10" db="EMBL/GenBank/DDBJ databases">
        <title>Sequence of Gallionella enrichment culture.</title>
        <authorList>
            <person name="Poehlein A."/>
            <person name="Muehling M."/>
            <person name="Daniel R."/>
        </authorList>
    </citation>
    <scope>NUCLEOTIDE SEQUENCE</scope>
</reference>
<proteinExistence type="predicted"/>
<accession>A0A1J5RP03</accession>
<comment type="caution">
    <text evidence="1">The sequence shown here is derived from an EMBL/GenBank/DDBJ whole genome shotgun (WGS) entry which is preliminary data.</text>
</comment>
<organism evidence="1">
    <name type="scientific">mine drainage metagenome</name>
    <dbReference type="NCBI Taxonomy" id="410659"/>
    <lineage>
        <taxon>unclassified sequences</taxon>
        <taxon>metagenomes</taxon>
        <taxon>ecological metagenomes</taxon>
    </lineage>
</organism>
<protein>
    <submittedName>
        <fullName evidence="1">Uncharacterized protein</fullName>
    </submittedName>
</protein>
<sequence length="116" mass="12531">MDQHTVAQRSHLILADIAMAAAIRTYDPGFDLAACLQGYGPGAVRDRWLDAHTADQGLCRRVTTLANAGVQSLQSHSAAQLIDIAQSYGLPLSAAAAGEIADHFTRRREAVLTYRR</sequence>
<name>A0A1J5RP03_9ZZZZ</name>
<gene>
    <name evidence="1" type="ORF">GALL_241950</name>
</gene>
<evidence type="ECO:0000313" key="1">
    <source>
        <dbReference type="EMBL" id="OIQ93812.1"/>
    </source>
</evidence>